<dbReference type="Proteomes" id="UP000694429">
    <property type="component" value="Chromosome 15"/>
</dbReference>
<proteinExistence type="predicted"/>
<dbReference type="AlphaFoldDB" id="A0A8C0RCT9"/>
<evidence type="ECO:0000313" key="1">
    <source>
        <dbReference type="Ensembl" id="ENSCAFP00030007796.1"/>
    </source>
</evidence>
<dbReference type="Ensembl" id="ENSCAFT00030008872.1">
    <property type="protein sequence ID" value="ENSCAFP00030007796.1"/>
    <property type="gene ID" value="ENSCAFG00030004821.1"/>
</dbReference>
<sequence length="62" mass="7300">MYCFFKRNIRRVKISFLPFLGGNAIKFETVEPHLKYLRLITVNFCDKLISFDSEGRLNGLDN</sequence>
<reference evidence="1" key="2">
    <citation type="submission" date="2025-08" db="UniProtKB">
        <authorList>
            <consortium name="Ensembl"/>
        </authorList>
    </citation>
    <scope>IDENTIFICATION</scope>
</reference>
<name>A0A8C0RCT9_CANLF</name>
<reference evidence="1" key="1">
    <citation type="submission" date="2019-03" db="EMBL/GenBank/DDBJ databases">
        <authorList>
            <person name="Warren W.C."/>
            <person name="Johnson G.S."/>
        </authorList>
    </citation>
    <scope>NUCLEOTIDE SEQUENCE [LARGE SCALE GENOMIC DNA]</scope>
    <source>
        <strain evidence="1">Basenji</strain>
    </source>
</reference>
<organism evidence="1 2">
    <name type="scientific">Canis lupus familiaris</name>
    <name type="common">Dog</name>
    <name type="synonym">Canis familiaris</name>
    <dbReference type="NCBI Taxonomy" id="9615"/>
    <lineage>
        <taxon>Eukaryota</taxon>
        <taxon>Metazoa</taxon>
        <taxon>Chordata</taxon>
        <taxon>Craniata</taxon>
        <taxon>Vertebrata</taxon>
        <taxon>Euteleostomi</taxon>
        <taxon>Mammalia</taxon>
        <taxon>Eutheria</taxon>
        <taxon>Laurasiatheria</taxon>
        <taxon>Carnivora</taxon>
        <taxon>Caniformia</taxon>
        <taxon>Canidae</taxon>
        <taxon>Canis</taxon>
    </lineage>
</organism>
<accession>A0A8C0RCT9</accession>
<evidence type="ECO:0000313" key="2">
    <source>
        <dbReference type="Proteomes" id="UP000694429"/>
    </source>
</evidence>
<protein>
    <submittedName>
        <fullName evidence="1">Uncharacterized protein</fullName>
    </submittedName>
</protein>